<dbReference type="Pfam" id="PF14223">
    <property type="entry name" value="Retrotran_gag_2"/>
    <property type="match status" value="1"/>
</dbReference>
<proteinExistence type="predicted"/>
<evidence type="ECO:0000256" key="1">
    <source>
        <dbReference type="SAM" id="MobiDB-lite"/>
    </source>
</evidence>
<reference evidence="3 4" key="1">
    <citation type="journal article" date="2016" name="Mol. Biol. Evol.">
        <title>Comparative Genomics of Early-Diverging Mushroom-Forming Fungi Provides Insights into the Origins of Lignocellulose Decay Capabilities.</title>
        <authorList>
            <person name="Nagy L.G."/>
            <person name="Riley R."/>
            <person name="Tritt A."/>
            <person name="Adam C."/>
            <person name="Daum C."/>
            <person name="Floudas D."/>
            <person name="Sun H."/>
            <person name="Yadav J.S."/>
            <person name="Pangilinan J."/>
            <person name="Larsson K.H."/>
            <person name="Matsuura K."/>
            <person name="Barry K."/>
            <person name="Labutti K."/>
            <person name="Kuo R."/>
            <person name="Ohm R.A."/>
            <person name="Bhattacharya S.S."/>
            <person name="Shirouzu T."/>
            <person name="Yoshinaga Y."/>
            <person name="Martin F.M."/>
            <person name="Grigoriev I.V."/>
            <person name="Hibbett D.S."/>
        </authorList>
    </citation>
    <scope>NUCLEOTIDE SEQUENCE [LARGE SCALE GENOMIC DNA]</scope>
    <source>
        <strain evidence="3 4">HHB9708</strain>
    </source>
</reference>
<dbReference type="AlphaFoldDB" id="A0A164VAA9"/>
<dbReference type="EMBL" id="KV419405">
    <property type="protein sequence ID" value="KZS93969.1"/>
    <property type="molecule type" value="Genomic_DNA"/>
</dbReference>
<feature type="region of interest" description="Disordered" evidence="1">
    <location>
        <begin position="32"/>
        <end position="52"/>
    </location>
</feature>
<sequence>VPKLQENGGNWVLYKASIESIITARGYEEHLDGTVSIPKPPPADPPPSETDLATYRKQSNQYKKERETVKSIIRGSLPDSLQIKTLTAVSAHDMWKIVCSQYTDQSQRTKVSIFYAMGDIRCSDSEDPRTTLNTLSRLREDYAAAGDSACSWLVTTDFSLISNIPPESGSIRVLDSGASRHFDPCRDHFVNFTPIEPRPISAADGHEFFATGIGDV</sequence>
<evidence type="ECO:0000313" key="4">
    <source>
        <dbReference type="Proteomes" id="UP000076722"/>
    </source>
</evidence>
<feature type="non-terminal residue" evidence="3">
    <location>
        <position position="1"/>
    </location>
</feature>
<keyword evidence="4" id="KW-1185">Reference proteome</keyword>
<organism evidence="3 4">
    <name type="scientific">Sistotremastrum niveocremeum HHB9708</name>
    <dbReference type="NCBI Taxonomy" id="1314777"/>
    <lineage>
        <taxon>Eukaryota</taxon>
        <taxon>Fungi</taxon>
        <taxon>Dikarya</taxon>
        <taxon>Basidiomycota</taxon>
        <taxon>Agaricomycotina</taxon>
        <taxon>Agaricomycetes</taxon>
        <taxon>Sistotremastrales</taxon>
        <taxon>Sistotremastraceae</taxon>
        <taxon>Sertulicium</taxon>
        <taxon>Sertulicium niveocremeum</taxon>
    </lineage>
</organism>
<gene>
    <name evidence="3" type="ORF">SISNIDRAFT_400158</name>
</gene>
<feature type="compositionally biased region" description="Pro residues" evidence="1">
    <location>
        <begin position="38"/>
        <end position="48"/>
    </location>
</feature>
<dbReference type="InterPro" id="IPR054722">
    <property type="entry name" value="PolX-like_BBD"/>
</dbReference>
<dbReference type="STRING" id="1314777.A0A164VAA9"/>
<feature type="domain" description="Retrovirus-related Pol polyprotein from transposon TNT 1-94-like beta-barrel" evidence="2">
    <location>
        <begin position="173"/>
        <end position="216"/>
    </location>
</feature>
<dbReference type="OrthoDB" id="2752444at2759"/>
<dbReference type="Pfam" id="PF22936">
    <property type="entry name" value="Pol_BBD"/>
    <property type="match status" value="1"/>
</dbReference>
<evidence type="ECO:0000259" key="2">
    <source>
        <dbReference type="Pfam" id="PF22936"/>
    </source>
</evidence>
<dbReference type="Proteomes" id="UP000076722">
    <property type="component" value="Unassembled WGS sequence"/>
</dbReference>
<accession>A0A164VAA9</accession>
<name>A0A164VAA9_9AGAM</name>
<feature type="non-terminal residue" evidence="3">
    <location>
        <position position="216"/>
    </location>
</feature>
<protein>
    <recommendedName>
        <fullName evidence="2">Retrovirus-related Pol polyprotein from transposon TNT 1-94-like beta-barrel domain-containing protein</fullName>
    </recommendedName>
</protein>
<evidence type="ECO:0000313" key="3">
    <source>
        <dbReference type="EMBL" id="KZS93969.1"/>
    </source>
</evidence>